<evidence type="ECO:0000256" key="1">
    <source>
        <dbReference type="SAM" id="MobiDB-lite"/>
    </source>
</evidence>
<sequence>MSSDSAIADSSQSIGTKASIIAAAIKVFTRQIEQWKRKRAPPGLEQKLRTTRNADRTTTARILLDYGGFVAWIAYSLATEGKAHFKGRLCQENTIKAFKALPFKDRVNAARTLARLELSRATRRHIYRISNRLEDKGLLTDPHEEEACPNSILPPSEMPTENHEISSDNPNSTATGNTATSASLEGVADVFGEYMCNAIRRVAVLSDGAPALKAAVTMQFPDLALHDCVMMLEVCESEVEHLVKDLFGVDVMSVMGIRHLILGKGVKLTSNTSNPEITLKGVRSEAIVHIFGPEIHEAIMASRMRKRELEEEKNLATECVSMIFTSKSGEGAYVNLSLELEGGSRIRKKLYS</sequence>
<proteinExistence type="predicted"/>
<accession>A0A2V1DL27</accession>
<gene>
    <name evidence="2" type="ORF">DM02DRAFT_615660</name>
</gene>
<dbReference type="EMBL" id="KZ805409">
    <property type="protein sequence ID" value="PVH98625.1"/>
    <property type="molecule type" value="Genomic_DNA"/>
</dbReference>
<feature type="compositionally biased region" description="Low complexity" evidence="1">
    <location>
        <begin position="169"/>
        <end position="179"/>
    </location>
</feature>
<organism evidence="2 3">
    <name type="scientific">Periconia macrospinosa</name>
    <dbReference type="NCBI Taxonomy" id="97972"/>
    <lineage>
        <taxon>Eukaryota</taxon>
        <taxon>Fungi</taxon>
        <taxon>Dikarya</taxon>
        <taxon>Ascomycota</taxon>
        <taxon>Pezizomycotina</taxon>
        <taxon>Dothideomycetes</taxon>
        <taxon>Pleosporomycetidae</taxon>
        <taxon>Pleosporales</taxon>
        <taxon>Massarineae</taxon>
        <taxon>Periconiaceae</taxon>
        <taxon>Periconia</taxon>
    </lineage>
</organism>
<dbReference type="AlphaFoldDB" id="A0A2V1DL27"/>
<evidence type="ECO:0000313" key="3">
    <source>
        <dbReference type="Proteomes" id="UP000244855"/>
    </source>
</evidence>
<keyword evidence="3" id="KW-1185">Reference proteome</keyword>
<feature type="region of interest" description="Disordered" evidence="1">
    <location>
        <begin position="143"/>
        <end position="179"/>
    </location>
</feature>
<dbReference type="OrthoDB" id="3789257at2759"/>
<dbReference type="STRING" id="97972.A0A2V1DL27"/>
<evidence type="ECO:0000313" key="2">
    <source>
        <dbReference type="EMBL" id="PVH98625.1"/>
    </source>
</evidence>
<name>A0A2V1DL27_9PLEO</name>
<reference evidence="2 3" key="1">
    <citation type="journal article" date="2018" name="Sci. Rep.">
        <title>Comparative genomics provides insights into the lifestyle and reveals functional heterogeneity of dark septate endophytic fungi.</title>
        <authorList>
            <person name="Knapp D.G."/>
            <person name="Nemeth J.B."/>
            <person name="Barry K."/>
            <person name="Hainaut M."/>
            <person name="Henrissat B."/>
            <person name="Johnson J."/>
            <person name="Kuo A."/>
            <person name="Lim J.H.P."/>
            <person name="Lipzen A."/>
            <person name="Nolan M."/>
            <person name="Ohm R.A."/>
            <person name="Tamas L."/>
            <person name="Grigoriev I.V."/>
            <person name="Spatafora J.W."/>
            <person name="Nagy L.G."/>
            <person name="Kovacs G.M."/>
        </authorList>
    </citation>
    <scope>NUCLEOTIDE SEQUENCE [LARGE SCALE GENOMIC DNA]</scope>
    <source>
        <strain evidence="2 3">DSE2036</strain>
    </source>
</reference>
<protein>
    <submittedName>
        <fullName evidence="2">Uncharacterized protein</fullName>
    </submittedName>
</protein>
<dbReference type="Proteomes" id="UP000244855">
    <property type="component" value="Unassembled WGS sequence"/>
</dbReference>